<keyword evidence="1" id="KW-0812">Transmembrane</keyword>
<feature type="transmembrane region" description="Helical" evidence="1">
    <location>
        <begin position="54"/>
        <end position="72"/>
    </location>
</feature>
<dbReference type="AlphaFoldDB" id="T5KYI4"/>
<proteinExistence type="predicted"/>
<protein>
    <submittedName>
        <fullName evidence="2">Uncharacterized protein</fullName>
    </submittedName>
</protein>
<feature type="transmembrane region" description="Helical" evidence="1">
    <location>
        <begin position="84"/>
        <end position="101"/>
    </location>
</feature>
<dbReference type="PATRIC" id="fig|1333857.3.peg.684"/>
<dbReference type="RefSeq" id="WP_021198664.1">
    <property type="nucleotide sequence ID" value="NZ_ATAO01000079.1"/>
</dbReference>
<dbReference type="EMBL" id="ATAO01000079">
    <property type="protein sequence ID" value="EQM83385.1"/>
    <property type="molecule type" value="Genomic_DNA"/>
</dbReference>
<dbReference type="Proteomes" id="UP000016033">
    <property type="component" value="Unassembled WGS sequence"/>
</dbReference>
<accession>T5KYI4</accession>
<evidence type="ECO:0000313" key="3">
    <source>
        <dbReference type="Proteomes" id="UP000016033"/>
    </source>
</evidence>
<keyword evidence="1" id="KW-0472">Membrane</keyword>
<gene>
    <name evidence="2" type="ORF">L687_12255</name>
</gene>
<reference evidence="2 3" key="1">
    <citation type="journal article" date="2013" name="Genome Announc.">
        <title>Whole-genome sequences of five oyster-associated bacteria show potential for crude oil hydrocarbon degradation.</title>
        <authorList>
            <person name="Chauhan A."/>
            <person name="Green S."/>
            <person name="Pathak A."/>
            <person name="Thomas J."/>
            <person name="Venkatramanan R."/>
        </authorList>
    </citation>
    <scope>NUCLEOTIDE SEQUENCE [LARGE SCALE GENOMIC DNA]</scope>
    <source>
        <strain evidence="2 3">MF109</strain>
    </source>
</reference>
<organism evidence="2 3">
    <name type="scientific">Microbacterium maritypicum MF109</name>
    <dbReference type="NCBI Taxonomy" id="1333857"/>
    <lineage>
        <taxon>Bacteria</taxon>
        <taxon>Bacillati</taxon>
        <taxon>Actinomycetota</taxon>
        <taxon>Actinomycetes</taxon>
        <taxon>Micrococcales</taxon>
        <taxon>Microbacteriaceae</taxon>
        <taxon>Microbacterium</taxon>
    </lineage>
</organism>
<keyword evidence="1" id="KW-1133">Transmembrane helix</keyword>
<sequence length="108" mass="11129">MPQTQDTDENVEPVDGVAPMTADMHLSVVERTAPVIDGPIATDRRSIWPLSPGRMAAVVAALITAAICGPPAADPTTGVNGADLGVLLSLAVFVAAFLIPIPKKDDQS</sequence>
<evidence type="ECO:0000313" key="2">
    <source>
        <dbReference type="EMBL" id="EQM83385.1"/>
    </source>
</evidence>
<evidence type="ECO:0000256" key="1">
    <source>
        <dbReference type="SAM" id="Phobius"/>
    </source>
</evidence>
<comment type="caution">
    <text evidence="2">The sequence shown here is derived from an EMBL/GenBank/DDBJ whole genome shotgun (WGS) entry which is preliminary data.</text>
</comment>
<name>T5KYI4_MICMQ</name>